<evidence type="ECO:0000256" key="6">
    <source>
        <dbReference type="ARBA" id="ARBA00023136"/>
    </source>
</evidence>
<evidence type="ECO:0000256" key="5">
    <source>
        <dbReference type="ARBA" id="ARBA00022737"/>
    </source>
</evidence>
<dbReference type="Gene3D" id="1.50.40.10">
    <property type="entry name" value="Mitochondrial carrier domain"/>
    <property type="match status" value="1"/>
</dbReference>
<gene>
    <name evidence="11" type="ORF">P5673_026314</name>
</gene>
<sequence>MVRPAQDERLTLLQSHVCGGIAGVLSRTVTSPLEVVKVLAQVGTPESRFGFVRSFKRVYQNEGLKAFWKGNGISCLRLAPYSAIQLAAFHELLAVLEDPNLPANFSGKRSAMAAFGSALIASLLVYPTEMLKTRLIVQPSKLHYHGILHGFRQIWRAEGFFALYKGMLPTFLGSYLTYILLDNSVIITAATLGNHLTPVYMFVSGCLAAAVAKTLSFPFDTIRKKMQAKSKMLPNQGGIDVLFKGMTGAFNQTVKVNGVSGLWRGMTATLLKIIPNAGIMFLSFEYSKRFFLFYNGYTKSPFSNVPKSNVDQSMSPNEVSHHYSKRKGYKRR</sequence>
<dbReference type="AlphaFoldDB" id="A0AAD9UWV0"/>
<dbReference type="InterPro" id="IPR023395">
    <property type="entry name" value="MCP_dom_sf"/>
</dbReference>
<dbReference type="GO" id="GO:0055085">
    <property type="term" value="P:transmembrane transport"/>
    <property type="evidence" value="ECO:0007669"/>
    <property type="project" value="InterPro"/>
</dbReference>
<evidence type="ECO:0000256" key="9">
    <source>
        <dbReference type="SAM" id="MobiDB-lite"/>
    </source>
</evidence>
<protein>
    <submittedName>
        <fullName evidence="11">Solute carrier family 25 member 43</fullName>
    </submittedName>
</protein>
<organism evidence="11 12">
    <name type="scientific">Acropora cervicornis</name>
    <name type="common">Staghorn coral</name>
    <dbReference type="NCBI Taxonomy" id="6130"/>
    <lineage>
        <taxon>Eukaryota</taxon>
        <taxon>Metazoa</taxon>
        <taxon>Cnidaria</taxon>
        <taxon>Anthozoa</taxon>
        <taxon>Hexacorallia</taxon>
        <taxon>Scleractinia</taxon>
        <taxon>Astrocoeniina</taxon>
        <taxon>Acroporidae</taxon>
        <taxon>Acropora</taxon>
    </lineage>
</organism>
<feature type="compositionally biased region" description="Polar residues" evidence="9">
    <location>
        <begin position="307"/>
        <end position="318"/>
    </location>
</feature>
<feature type="repeat" description="Solcar" evidence="7">
    <location>
        <begin position="105"/>
        <end position="192"/>
    </location>
</feature>
<keyword evidence="3 8" id="KW-0813">Transport</keyword>
<dbReference type="InterPro" id="IPR002067">
    <property type="entry name" value="MCP"/>
</dbReference>
<proteinExistence type="inferred from homology"/>
<evidence type="ECO:0000256" key="4">
    <source>
        <dbReference type="ARBA" id="ARBA00022692"/>
    </source>
</evidence>
<evidence type="ECO:0000256" key="10">
    <source>
        <dbReference type="SAM" id="Phobius"/>
    </source>
</evidence>
<comment type="subcellular location">
    <subcellularLocation>
        <location evidence="1">Membrane</location>
        <topology evidence="1">Multi-pass membrane protein</topology>
    </subcellularLocation>
</comment>
<dbReference type="PROSITE" id="PS50920">
    <property type="entry name" value="SOLCAR"/>
    <property type="match status" value="3"/>
</dbReference>
<evidence type="ECO:0000256" key="1">
    <source>
        <dbReference type="ARBA" id="ARBA00004141"/>
    </source>
</evidence>
<name>A0AAD9UWV0_ACRCE</name>
<keyword evidence="10" id="KW-1133">Transmembrane helix</keyword>
<evidence type="ECO:0000256" key="7">
    <source>
        <dbReference type="PROSITE-ProRule" id="PRU00282"/>
    </source>
</evidence>
<dbReference type="PANTHER" id="PTHR24089">
    <property type="entry name" value="SOLUTE CARRIER FAMILY 25"/>
    <property type="match status" value="1"/>
</dbReference>
<reference evidence="11" key="2">
    <citation type="journal article" date="2023" name="Science">
        <title>Genomic signatures of disease resistance in endangered staghorn corals.</title>
        <authorList>
            <person name="Vollmer S.V."/>
            <person name="Selwyn J.D."/>
            <person name="Despard B.A."/>
            <person name="Roesel C.L."/>
        </authorList>
    </citation>
    <scope>NUCLEOTIDE SEQUENCE</scope>
    <source>
        <strain evidence="11">K2</strain>
    </source>
</reference>
<feature type="region of interest" description="Disordered" evidence="9">
    <location>
        <begin position="307"/>
        <end position="332"/>
    </location>
</feature>
<feature type="transmembrane region" description="Helical" evidence="10">
    <location>
        <begin position="162"/>
        <end position="181"/>
    </location>
</feature>
<evidence type="ECO:0000256" key="8">
    <source>
        <dbReference type="RuleBase" id="RU000488"/>
    </source>
</evidence>
<dbReference type="Pfam" id="PF00153">
    <property type="entry name" value="Mito_carr"/>
    <property type="match status" value="3"/>
</dbReference>
<evidence type="ECO:0000313" key="11">
    <source>
        <dbReference type="EMBL" id="KAK2552647.1"/>
    </source>
</evidence>
<feature type="transmembrane region" description="Helical" evidence="10">
    <location>
        <begin position="201"/>
        <end position="222"/>
    </location>
</feature>
<dbReference type="InterPro" id="IPR018108">
    <property type="entry name" value="MCP_transmembrane"/>
</dbReference>
<dbReference type="EMBL" id="JARQWQ010000085">
    <property type="protein sequence ID" value="KAK2552647.1"/>
    <property type="molecule type" value="Genomic_DNA"/>
</dbReference>
<feature type="repeat" description="Solcar" evidence="7">
    <location>
        <begin position="196"/>
        <end position="290"/>
    </location>
</feature>
<feature type="compositionally biased region" description="Basic residues" evidence="9">
    <location>
        <begin position="322"/>
        <end position="332"/>
    </location>
</feature>
<feature type="repeat" description="Solcar" evidence="7">
    <location>
        <begin position="10"/>
        <end position="95"/>
    </location>
</feature>
<evidence type="ECO:0000256" key="3">
    <source>
        <dbReference type="ARBA" id="ARBA00022448"/>
    </source>
</evidence>
<dbReference type="Proteomes" id="UP001249851">
    <property type="component" value="Unassembled WGS sequence"/>
</dbReference>
<dbReference type="SUPFAM" id="SSF103506">
    <property type="entry name" value="Mitochondrial carrier"/>
    <property type="match status" value="1"/>
</dbReference>
<reference evidence="11" key="1">
    <citation type="journal article" date="2023" name="G3 (Bethesda)">
        <title>Whole genome assembly and annotation of the endangered Caribbean coral Acropora cervicornis.</title>
        <authorList>
            <person name="Selwyn J.D."/>
            <person name="Vollmer S.V."/>
        </authorList>
    </citation>
    <scope>NUCLEOTIDE SEQUENCE</scope>
    <source>
        <strain evidence="11">K2</strain>
    </source>
</reference>
<dbReference type="PRINTS" id="PR00926">
    <property type="entry name" value="MITOCARRIER"/>
</dbReference>
<comment type="caution">
    <text evidence="11">The sequence shown here is derived from an EMBL/GenBank/DDBJ whole genome shotgun (WGS) entry which is preliminary data.</text>
</comment>
<comment type="similarity">
    <text evidence="2 8">Belongs to the mitochondrial carrier (TC 2.A.29) family.</text>
</comment>
<keyword evidence="5" id="KW-0677">Repeat</keyword>
<evidence type="ECO:0000256" key="2">
    <source>
        <dbReference type="ARBA" id="ARBA00006375"/>
    </source>
</evidence>
<evidence type="ECO:0000313" key="12">
    <source>
        <dbReference type="Proteomes" id="UP001249851"/>
    </source>
</evidence>
<accession>A0AAD9UWV0</accession>
<keyword evidence="6 7" id="KW-0472">Membrane</keyword>
<keyword evidence="12" id="KW-1185">Reference proteome</keyword>
<dbReference type="GO" id="GO:0016020">
    <property type="term" value="C:membrane"/>
    <property type="evidence" value="ECO:0007669"/>
    <property type="project" value="UniProtKB-SubCell"/>
</dbReference>
<keyword evidence="4 7" id="KW-0812">Transmembrane</keyword>